<protein>
    <submittedName>
        <fullName evidence="1">Uncharacterized protein</fullName>
    </submittedName>
</protein>
<proteinExistence type="predicted"/>
<dbReference type="EMBL" id="BAAAQN010000071">
    <property type="protein sequence ID" value="GAA2058487.1"/>
    <property type="molecule type" value="Genomic_DNA"/>
</dbReference>
<name>A0ABP5GYU2_9ACTN</name>
<evidence type="ECO:0000313" key="2">
    <source>
        <dbReference type="Proteomes" id="UP001500751"/>
    </source>
</evidence>
<organism evidence="1 2">
    <name type="scientific">Catenulispora yoronensis</name>
    <dbReference type="NCBI Taxonomy" id="450799"/>
    <lineage>
        <taxon>Bacteria</taxon>
        <taxon>Bacillati</taxon>
        <taxon>Actinomycetota</taxon>
        <taxon>Actinomycetes</taxon>
        <taxon>Catenulisporales</taxon>
        <taxon>Catenulisporaceae</taxon>
        <taxon>Catenulispora</taxon>
    </lineage>
</organism>
<gene>
    <name evidence="1" type="ORF">GCM10009839_80410</name>
</gene>
<reference evidence="2" key="1">
    <citation type="journal article" date="2019" name="Int. J. Syst. Evol. Microbiol.">
        <title>The Global Catalogue of Microorganisms (GCM) 10K type strain sequencing project: providing services to taxonomists for standard genome sequencing and annotation.</title>
        <authorList>
            <consortium name="The Broad Institute Genomics Platform"/>
            <consortium name="The Broad Institute Genome Sequencing Center for Infectious Disease"/>
            <person name="Wu L."/>
            <person name="Ma J."/>
        </authorList>
    </citation>
    <scope>NUCLEOTIDE SEQUENCE [LARGE SCALE GENOMIC DNA]</scope>
    <source>
        <strain evidence="2">JCM 16014</strain>
    </source>
</reference>
<comment type="caution">
    <text evidence="1">The sequence shown here is derived from an EMBL/GenBank/DDBJ whole genome shotgun (WGS) entry which is preliminary data.</text>
</comment>
<accession>A0ABP5GYU2</accession>
<dbReference type="Proteomes" id="UP001500751">
    <property type="component" value="Unassembled WGS sequence"/>
</dbReference>
<evidence type="ECO:0000313" key="1">
    <source>
        <dbReference type="EMBL" id="GAA2058487.1"/>
    </source>
</evidence>
<sequence>MGEAGEAGEAGLKPAELKVKVKVKSCEKRKAGASGEGLGSLGELAPAPQVGPASPCAGGLWGGGLFPSLTSAALRVQHRRPGIKSMPLR</sequence>
<keyword evidence="2" id="KW-1185">Reference proteome</keyword>